<dbReference type="RefSeq" id="WP_078930403.1">
    <property type="nucleotide sequence ID" value="NZ_FUXC01000002.1"/>
</dbReference>
<organism evidence="2 3">
    <name type="scientific">Treponema berlinense</name>
    <dbReference type="NCBI Taxonomy" id="225004"/>
    <lineage>
        <taxon>Bacteria</taxon>
        <taxon>Pseudomonadati</taxon>
        <taxon>Spirochaetota</taxon>
        <taxon>Spirochaetia</taxon>
        <taxon>Spirochaetales</taxon>
        <taxon>Treponemataceae</taxon>
        <taxon>Treponema</taxon>
    </lineage>
</organism>
<feature type="domain" description="SpoVT-AbrB" evidence="1">
    <location>
        <begin position="6"/>
        <end position="51"/>
    </location>
</feature>
<keyword evidence="3" id="KW-1185">Reference proteome</keyword>
<proteinExistence type="predicted"/>
<dbReference type="Pfam" id="PF04014">
    <property type="entry name" value="MazE_antitoxin"/>
    <property type="match status" value="1"/>
</dbReference>
<dbReference type="AlphaFoldDB" id="A0A1T4LT92"/>
<dbReference type="GeneID" id="303366933"/>
<dbReference type="GO" id="GO:0003677">
    <property type="term" value="F:DNA binding"/>
    <property type="evidence" value="ECO:0007669"/>
    <property type="project" value="InterPro"/>
</dbReference>
<dbReference type="SMART" id="SM00966">
    <property type="entry name" value="SpoVT_AbrB"/>
    <property type="match status" value="1"/>
</dbReference>
<evidence type="ECO:0000313" key="2">
    <source>
        <dbReference type="EMBL" id="SJZ57684.1"/>
    </source>
</evidence>
<dbReference type="EMBL" id="FUXC01000002">
    <property type="protein sequence ID" value="SJZ57684.1"/>
    <property type="molecule type" value="Genomic_DNA"/>
</dbReference>
<accession>A0A1T4LT92</accession>
<protein>
    <submittedName>
        <fullName evidence="2">Antitoxin MazE</fullName>
    </submittedName>
</protein>
<dbReference type="PANTHER" id="PTHR40516">
    <property type="entry name" value="ANTITOXIN CHPS-RELATED"/>
    <property type="match status" value="1"/>
</dbReference>
<dbReference type="PANTHER" id="PTHR40516:SF1">
    <property type="entry name" value="ANTITOXIN CHPS-RELATED"/>
    <property type="match status" value="1"/>
</dbReference>
<evidence type="ECO:0000313" key="3">
    <source>
        <dbReference type="Proteomes" id="UP000190395"/>
    </source>
</evidence>
<dbReference type="STRING" id="225004.SAMN02745152_00667"/>
<dbReference type="InterPro" id="IPR007159">
    <property type="entry name" value="SpoVT-AbrB_dom"/>
</dbReference>
<dbReference type="Gene3D" id="2.10.260.10">
    <property type="match status" value="1"/>
</dbReference>
<dbReference type="SUPFAM" id="SSF89447">
    <property type="entry name" value="AbrB/MazE/MraZ-like"/>
    <property type="match status" value="1"/>
</dbReference>
<dbReference type="OrthoDB" id="9795766at2"/>
<dbReference type="GO" id="GO:0097351">
    <property type="term" value="F:toxin sequestering activity"/>
    <property type="evidence" value="ECO:0007669"/>
    <property type="project" value="InterPro"/>
</dbReference>
<evidence type="ECO:0000259" key="1">
    <source>
        <dbReference type="SMART" id="SM00966"/>
    </source>
</evidence>
<gene>
    <name evidence="2" type="ORF">SAMN02745152_00667</name>
</gene>
<sequence>MQTVVQKWGNSLGLRIPSLWAKDNNVRSGSKIEVIVEKGKITIFPQKKSLDDMLAMVTPENIHSEVSTGNAVGKEEW</sequence>
<reference evidence="2 3" key="1">
    <citation type="submission" date="2017-02" db="EMBL/GenBank/DDBJ databases">
        <authorList>
            <person name="Peterson S.W."/>
        </authorList>
    </citation>
    <scope>NUCLEOTIDE SEQUENCE [LARGE SCALE GENOMIC DNA]</scope>
    <source>
        <strain evidence="2 3">ATCC BAA-909</strain>
    </source>
</reference>
<dbReference type="Proteomes" id="UP000190395">
    <property type="component" value="Unassembled WGS sequence"/>
</dbReference>
<dbReference type="InterPro" id="IPR039052">
    <property type="entry name" value="Antitox_PemI-like"/>
</dbReference>
<dbReference type="InterPro" id="IPR037914">
    <property type="entry name" value="SpoVT-AbrB_sf"/>
</dbReference>
<name>A0A1T4LT92_9SPIR</name>